<name>A0A0F8YYH4_9ZZZZ</name>
<comment type="caution">
    <text evidence="1">The sequence shown here is derived from an EMBL/GenBank/DDBJ whole genome shotgun (WGS) entry which is preliminary data.</text>
</comment>
<accession>A0A0F8YYH4</accession>
<evidence type="ECO:0000313" key="1">
    <source>
        <dbReference type="EMBL" id="KKK78890.1"/>
    </source>
</evidence>
<dbReference type="EMBL" id="LAZR01054281">
    <property type="protein sequence ID" value="KKK78890.1"/>
    <property type="molecule type" value="Genomic_DNA"/>
</dbReference>
<dbReference type="AlphaFoldDB" id="A0A0F8YYH4"/>
<reference evidence="1" key="1">
    <citation type="journal article" date="2015" name="Nature">
        <title>Complex archaea that bridge the gap between prokaryotes and eukaryotes.</title>
        <authorList>
            <person name="Spang A."/>
            <person name="Saw J.H."/>
            <person name="Jorgensen S.L."/>
            <person name="Zaremba-Niedzwiedzka K."/>
            <person name="Martijn J."/>
            <person name="Lind A.E."/>
            <person name="van Eijk R."/>
            <person name="Schleper C."/>
            <person name="Guy L."/>
            <person name="Ettema T.J."/>
        </authorList>
    </citation>
    <scope>NUCLEOTIDE SEQUENCE</scope>
</reference>
<sequence>MKRRVVGRRYHSFYQEISGVVTVYDPRTDMSGGWAISLKQGPIGIDNFGFYAIPDRSTPDLGPYLPGPRFTDRPVIGNEEPIPLALDIQAQDLGLLYFFGNQPVEGFLDGCGPPRNSGHKGVAIIHPDQGVTAVGHGDTDQHAAVPHIEDFDALAMAVCPVAPFHSTWTLP</sequence>
<gene>
    <name evidence="1" type="ORF">LCGC14_2838990</name>
</gene>
<protein>
    <submittedName>
        <fullName evidence="1">Uncharacterized protein</fullName>
    </submittedName>
</protein>
<proteinExistence type="predicted"/>
<organism evidence="1">
    <name type="scientific">marine sediment metagenome</name>
    <dbReference type="NCBI Taxonomy" id="412755"/>
    <lineage>
        <taxon>unclassified sequences</taxon>
        <taxon>metagenomes</taxon>
        <taxon>ecological metagenomes</taxon>
    </lineage>
</organism>